<dbReference type="PANTHER" id="PTHR43194">
    <property type="entry name" value="HYDROLASE ALPHA/BETA FOLD FAMILY"/>
    <property type="match status" value="1"/>
</dbReference>
<sequence>VIVDRRHALVAAGLLVSACRGTPAGPRDAEPPIPWPSGDALGIGLEGYPYPPPVHYLDVTHVAQAAWIDRQAPEWERRARLAYMDIAPERAQPRGTVLLVHGKNFFGAYWKDVIAALRREGYRIIVPDLVGWGKSTKPSTLTAESLVTHLRSLLDALTVNSVAVVGHSTGGLVAMQMARALPERVAALVLENPMGLEDYRHNLIRQVGHDDWAADERSSTADQIRQYIAHYFVNKDPRLIDPFVAVRTASGRSPEFERWVQSSAAATDMLLNEPAVDFVASLSARTLFVCGRSDRTYVGAKYTAPNEQSAKGNIAALAQAVAARMPAARFVGVPDTGHVPHLETPAAFMSAVLDFLH</sequence>
<evidence type="ECO:0000259" key="1">
    <source>
        <dbReference type="Pfam" id="PF12697"/>
    </source>
</evidence>
<comment type="caution">
    <text evidence="2">The sequence shown here is derived from an EMBL/GenBank/DDBJ whole genome shotgun (WGS) entry which is preliminary data.</text>
</comment>
<dbReference type="AlphaFoldDB" id="A0A2K4Y4H9"/>
<dbReference type="InterPro" id="IPR050228">
    <property type="entry name" value="Carboxylesterase_BioH"/>
</dbReference>
<accession>A0A2K4Y4H9</accession>
<proteinExistence type="predicted"/>
<evidence type="ECO:0000313" key="2">
    <source>
        <dbReference type="EMBL" id="SOX51695.1"/>
    </source>
</evidence>
<feature type="non-terminal residue" evidence="2">
    <location>
        <position position="1"/>
    </location>
</feature>
<dbReference type="Gene3D" id="3.40.50.1820">
    <property type="entry name" value="alpha/beta hydrolase"/>
    <property type="match status" value="1"/>
</dbReference>
<dbReference type="Pfam" id="PF12697">
    <property type="entry name" value="Abhydrolase_6"/>
    <property type="match status" value="1"/>
</dbReference>
<dbReference type="PRINTS" id="PR00111">
    <property type="entry name" value="ABHYDROLASE"/>
</dbReference>
<name>A0A2K4Y4H9_9MYCO</name>
<dbReference type="SUPFAM" id="SSF53474">
    <property type="entry name" value="alpha/beta-Hydrolases"/>
    <property type="match status" value="1"/>
</dbReference>
<evidence type="ECO:0000313" key="3">
    <source>
        <dbReference type="Proteomes" id="UP000236318"/>
    </source>
</evidence>
<dbReference type="PRINTS" id="PR00412">
    <property type="entry name" value="EPOXHYDRLASE"/>
</dbReference>
<keyword evidence="3" id="KW-1185">Reference proteome</keyword>
<feature type="domain" description="AB hydrolase-1" evidence="1">
    <location>
        <begin position="97"/>
        <end position="349"/>
    </location>
</feature>
<dbReference type="InterPro" id="IPR000639">
    <property type="entry name" value="Epox_hydrolase-like"/>
</dbReference>
<dbReference type="GO" id="GO:0016787">
    <property type="term" value="F:hydrolase activity"/>
    <property type="evidence" value="ECO:0007669"/>
    <property type="project" value="UniProtKB-KW"/>
</dbReference>
<protein>
    <submittedName>
        <fullName evidence="2">Alpha/beta hydrolase</fullName>
    </submittedName>
</protein>
<dbReference type="Proteomes" id="UP000236318">
    <property type="component" value="Unassembled WGS sequence"/>
</dbReference>
<organism evidence="2 3">
    <name type="scientific">Mycobacterium ahvazicum</name>
    <dbReference type="NCBI Taxonomy" id="1964395"/>
    <lineage>
        <taxon>Bacteria</taxon>
        <taxon>Bacillati</taxon>
        <taxon>Actinomycetota</taxon>
        <taxon>Actinomycetes</taxon>
        <taxon>Mycobacteriales</taxon>
        <taxon>Mycobacteriaceae</taxon>
        <taxon>Mycobacterium</taxon>
        <taxon>Mycobacterium simiae complex</taxon>
    </lineage>
</organism>
<gene>
    <name evidence="2" type="ORF">MAAFP003_356</name>
</gene>
<keyword evidence="2" id="KW-0378">Hydrolase</keyword>
<dbReference type="InterPro" id="IPR029058">
    <property type="entry name" value="AB_hydrolase_fold"/>
</dbReference>
<reference evidence="2" key="1">
    <citation type="submission" date="2018-01" db="EMBL/GenBank/DDBJ databases">
        <authorList>
            <consortium name="Urmite Genomes"/>
        </authorList>
    </citation>
    <scope>NUCLEOTIDE SEQUENCE [LARGE SCALE GENOMIC DNA]</scope>
    <source>
        <strain evidence="2">AFP003</strain>
    </source>
</reference>
<dbReference type="EMBL" id="FXEG02000001">
    <property type="protein sequence ID" value="SOX51695.1"/>
    <property type="molecule type" value="Genomic_DNA"/>
</dbReference>
<dbReference type="PANTHER" id="PTHR43194:SF5">
    <property type="entry name" value="PIMELOYL-[ACYL-CARRIER PROTEIN] METHYL ESTER ESTERASE"/>
    <property type="match status" value="1"/>
</dbReference>
<dbReference type="InterPro" id="IPR000073">
    <property type="entry name" value="AB_hydrolase_1"/>
</dbReference>